<sequence length="95" mass="9964">GKSGAFDRSTSSRAFSELGVGVRSLTAVVPPSAMTFTALVALALQVRCSGDSTASATFLAEEPRTSVDDGVLPRLRFNDGEPVPEDIETADECEE</sequence>
<evidence type="ECO:0000313" key="2">
    <source>
        <dbReference type="EMBL" id="VDN43588.1"/>
    </source>
</evidence>
<dbReference type="AlphaFoldDB" id="A0A3P7P454"/>
<proteinExistence type="predicted"/>
<dbReference type="Proteomes" id="UP000281553">
    <property type="component" value="Unassembled WGS sequence"/>
</dbReference>
<protein>
    <submittedName>
        <fullName evidence="2">Uncharacterized protein</fullName>
    </submittedName>
</protein>
<feature type="compositionally biased region" description="Acidic residues" evidence="1">
    <location>
        <begin position="82"/>
        <end position="95"/>
    </location>
</feature>
<feature type="region of interest" description="Disordered" evidence="1">
    <location>
        <begin position="70"/>
        <end position="95"/>
    </location>
</feature>
<reference evidence="2 3" key="1">
    <citation type="submission" date="2018-11" db="EMBL/GenBank/DDBJ databases">
        <authorList>
            <consortium name="Pathogen Informatics"/>
        </authorList>
    </citation>
    <scope>NUCLEOTIDE SEQUENCE [LARGE SCALE GENOMIC DNA]</scope>
</reference>
<evidence type="ECO:0000256" key="1">
    <source>
        <dbReference type="SAM" id="MobiDB-lite"/>
    </source>
</evidence>
<gene>
    <name evidence="2" type="ORF">DILT_LOCUS19129</name>
</gene>
<feature type="non-terminal residue" evidence="2">
    <location>
        <position position="1"/>
    </location>
</feature>
<name>A0A3P7P454_DIBLA</name>
<organism evidence="2 3">
    <name type="scientific">Dibothriocephalus latus</name>
    <name type="common">Fish tapeworm</name>
    <name type="synonym">Diphyllobothrium latum</name>
    <dbReference type="NCBI Taxonomy" id="60516"/>
    <lineage>
        <taxon>Eukaryota</taxon>
        <taxon>Metazoa</taxon>
        <taxon>Spiralia</taxon>
        <taxon>Lophotrochozoa</taxon>
        <taxon>Platyhelminthes</taxon>
        <taxon>Cestoda</taxon>
        <taxon>Eucestoda</taxon>
        <taxon>Diphyllobothriidea</taxon>
        <taxon>Diphyllobothriidae</taxon>
        <taxon>Dibothriocephalus</taxon>
    </lineage>
</organism>
<evidence type="ECO:0000313" key="3">
    <source>
        <dbReference type="Proteomes" id="UP000281553"/>
    </source>
</evidence>
<keyword evidence="3" id="KW-1185">Reference proteome</keyword>
<dbReference type="EMBL" id="UYRU01108455">
    <property type="protein sequence ID" value="VDN43588.1"/>
    <property type="molecule type" value="Genomic_DNA"/>
</dbReference>
<accession>A0A3P7P454</accession>